<dbReference type="Proteomes" id="UP000003494">
    <property type="component" value="Unassembled WGS sequence"/>
</dbReference>
<dbReference type="HOGENOM" id="CLU_060552_1_1_9"/>
<proteinExistence type="inferred from homology"/>
<dbReference type="PROSITE" id="PS00893">
    <property type="entry name" value="NUDIX_BOX"/>
    <property type="match status" value="1"/>
</dbReference>
<dbReference type="InterPro" id="IPR020084">
    <property type="entry name" value="NUDIX_hydrolase_CS"/>
</dbReference>
<dbReference type="PANTHER" id="PTHR43046:SF14">
    <property type="entry name" value="MUTT_NUDIX FAMILY PROTEIN"/>
    <property type="match status" value="1"/>
</dbReference>
<evidence type="ECO:0000259" key="4">
    <source>
        <dbReference type="PROSITE" id="PS51462"/>
    </source>
</evidence>
<dbReference type="SUPFAM" id="SSF55811">
    <property type="entry name" value="Nudix"/>
    <property type="match status" value="1"/>
</dbReference>
<dbReference type="GO" id="GO:0016787">
    <property type="term" value="F:hydrolase activity"/>
    <property type="evidence" value="ECO:0007669"/>
    <property type="project" value="UniProtKB-KW"/>
</dbReference>
<accession>C4G7W4</accession>
<dbReference type="PRINTS" id="PR00502">
    <property type="entry name" value="NUDIXFAMILY"/>
</dbReference>
<evidence type="ECO:0000256" key="3">
    <source>
        <dbReference type="RuleBase" id="RU003476"/>
    </source>
</evidence>
<evidence type="ECO:0000313" key="6">
    <source>
        <dbReference type="Proteomes" id="UP000003494"/>
    </source>
</evidence>
<dbReference type="eggNOG" id="COG1443">
    <property type="taxonomic scope" value="Bacteria"/>
</dbReference>
<keyword evidence="2 3" id="KW-0378">Hydrolase</keyword>
<dbReference type="CDD" id="cd04693">
    <property type="entry name" value="NUDIX_Hydrolase"/>
    <property type="match status" value="1"/>
</dbReference>
<dbReference type="Pfam" id="PF00293">
    <property type="entry name" value="NUDIX"/>
    <property type="match status" value="1"/>
</dbReference>
<dbReference type="InterPro" id="IPR020476">
    <property type="entry name" value="Nudix_hydrolase"/>
</dbReference>
<dbReference type="AlphaFoldDB" id="C4G7W4"/>
<organism evidence="5 6">
    <name type="scientific">Shuttleworthella satelles DSM 14600</name>
    <dbReference type="NCBI Taxonomy" id="626523"/>
    <lineage>
        <taxon>Bacteria</taxon>
        <taxon>Bacillati</taxon>
        <taxon>Bacillota</taxon>
        <taxon>Clostridia</taxon>
        <taxon>Lachnospirales</taxon>
        <taxon>Lachnospiraceae</taxon>
        <taxon>Shuttleworthella</taxon>
    </lineage>
</organism>
<protein>
    <submittedName>
        <fullName evidence="5">Hydrolase, NUDIX family</fullName>
    </submittedName>
</protein>
<reference evidence="5" key="1">
    <citation type="submission" date="2009-04" db="EMBL/GenBank/DDBJ databases">
        <authorList>
            <person name="Weinstock G."/>
            <person name="Sodergren E."/>
            <person name="Clifton S."/>
            <person name="Fulton L."/>
            <person name="Fulton B."/>
            <person name="Courtney L."/>
            <person name="Fronick C."/>
            <person name="Harrison M."/>
            <person name="Strong C."/>
            <person name="Farmer C."/>
            <person name="Delahaunty K."/>
            <person name="Markovic C."/>
            <person name="Hall O."/>
            <person name="Minx P."/>
            <person name="Tomlinson C."/>
            <person name="Mitreva M."/>
            <person name="Nelson J."/>
            <person name="Hou S."/>
            <person name="Wollam A."/>
            <person name="Pepin K.H."/>
            <person name="Johnson M."/>
            <person name="Bhonagiri V."/>
            <person name="Nash W.E."/>
            <person name="Warren W."/>
            <person name="Chinwalla A."/>
            <person name="Mardis E.R."/>
            <person name="Wilson R.K."/>
        </authorList>
    </citation>
    <scope>NUCLEOTIDE SEQUENCE [LARGE SCALE GENOMIC DNA]</scope>
    <source>
        <strain evidence="5">DSM 14600</strain>
    </source>
</reference>
<feature type="domain" description="Nudix hydrolase" evidence="4">
    <location>
        <begin position="40"/>
        <end position="174"/>
    </location>
</feature>
<keyword evidence="6" id="KW-1185">Reference proteome</keyword>
<dbReference type="EMBL" id="ACIP02000001">
    <property type="protein sequence ID" value="EEP28760.1"/>
    <property type="molecule type" value="Genomic_DNA"/>
</dbReference>
<dbReference type="InterPro" id="IPR000086">
    <property type="entry name" value="NUDIX_hydrolase_dom"/>
</dbReference>
<dbReference type="InterPro" id="IPR015797">
    <property type="entry name" value="NUDIX_hydrolase-like_dom_sf"/>
</dbReference>
<comment type="cofactor">
    <cofactor evidence="1">
        <name>Mg(2+)</name>
        <dbReference type="ChEBI" id="CHEBI:18420"/>
    </cofactor>
</comment>
<dbReference type="Gene3D" id="3.90.79.10">
    <property type="entry name" value="Nucleoside Triphosphate Pyrophosphohydrolase"/>
    <property type="match status" value="1"/>
</dbReference>
<gene>
    <name evidence="5" type="ORF">GCWU000342_00101</name>
</gene>
<evidence type="ECO:0000256" key="2">
    <source>
        <dbReference type="ARBA" id="ARBA00022801"/>
    </source>
</evidence>
<evidence type="ECO:0000313" key="5">
    <source>
        <dbReference type="EMBL" id="EEP28760.1"/>
    </source>
</evidence>
<dbReference type="PANTHER" id="PTHR43046">
    <property type="entry name" value="GDP-MANNOSE MANNOSYL HYDROLASE"/>
    <property type="match status" value="1"/>
</dbReference>
<sequence length="177" mass="20405">MTGKGVFMAEKEEYWDVYDRDKKLTGRVMKKNDWTMAEGDYHLTVLGILQNRAGRYLITKRARDKAWAPGDWEIPGGGVMAGETSLEAVQRELLEETGIDVRGAEGGFLFDYHREDPHEANNYFVDVYKFVLDFDASEVHLQEEETDGFLLATYEQIRGFASQGRFLHYESMKRAFV</sequence>
<evidence type="ECO:0000256" key="1">
    <source>
        <dbReference type="ARBA" id="ARBA00001946"/>
    </source>
</evidence>
<name>C4G7W4_9FIRM</name>
<comment type="similarity">
    <text evidence="3">Belongs to the Nudix hydrolase family.</text>
</comment>
<dbReference type="STRING" id="626523.GCWU000342_00101"/>
<comment type="caution">
    <text evidence="5">The sequence shown here is derived from an EMBL/GenBank/DDBJ whole genome shotgun (WGS) entry which is preliminary data.</text>
</comment>
<dbReference type="PROSITE" id="PS51462">
    <property type="entry name" value="NUDIX"/>
    <property type="match status" value="1"/>
</dbReference>